<protein>
    <submittedName>
        <fullName evidence="1">Uncharacterized protein</fullName>
    </submittedName>
</protein>
<sequence>MSPNILAKFKRAIRSGDNAASSSALEPLKSLSYYIRGSFKITGPARIQDQHLSSLCLLVVVEAFIKRKYPLNVVNAVYTDLYQLAKLSQLRAKHSTSSLNYWETHVEVKKYINIPCVPYSVELFSKKSHHCIRFITEEEEIIHVEFNFFIATGDNSYLLQDCLNRQGYSLRKIQKLEIHPLIDRIITSEHIQMNYSFEELAKNVALVVSAKTGTKLQLDWSG</sequence>
<accession>A0A8K1YQQ1</accession>
<dbReference type="EMBL" id="OK491502">
    <property type="protein sequence ID" value="UDL13996.1"/>
    <property type="molecule type" value="Viral_cRNA"/>
</dbReference>
<name>A0A8K1YQQ1_9RHAB</name>
<evidence type="ECO:0000313" key="1">
    <source>
        <dbReference type="EMBL" id="UDL13996.1"/>
    </source>
</evidence>
<reference evidence="1" key="1">
    <citation type="submission" date="2021-09" db="EMBL/GenBank/DDBJ databases">
        <authorList>
            <person name="Li N.N."/>
        </authorList>
    </citation>
    <scope>NUCLEOTIDE SEQUENCE</scope>
    <source>
        <strain evidence="1">Novel_26</strain>
    </source>
</reference>
<organism evidence="1">
    <name type="scientific">Xiangshan rhabdo-like virus 4</name>
    <dbReference type="NCBI Taxonomy" id="2886227"/>
    <lineage>
        <taxon>Viruses</taxon>
        <taxon>Riboviria</taxon>
        <taxon>Orthornavirae</taxon>
        <taxon>Negarnaviricota</taxon>
        <taxon>Haploviricotina</taxon>
        <taxon>Monjiviricetes</taxon>
        <taxon>Mononegavirales</taxon>
        <taxon>Rhabdoviridae</taxon>
        <taxon>Deltarhabdovirinae</taxon>
        <taxon>Betahymrhavirus</taxon>
        <taxon>Betahymrhavirus xiangshan</taxon>
    </lineage>
</organism>
<proteinExistence type="predicted"/>